<organism evidence="2 3">
    <name type="scientific">[Emmonsia] crescens</name>
    <dbReference type="NCBI Taxonomy" id="73230"/>
    <lineage>
        <taxon>Eukaryota</taxon>
        <taxon>Fungi</taxon>
        <taxon>Dikarya</taxon>
        <taxon>Ascomycota</taxon>
        <taxon>Pezizomycotina</taxon>
        <taxon>Eurotiomycetes</taxon>
        <taxon>Eurotiomycetidae</taxon>
        <taxon>Onygenales</taxon>
        <taxon>Ajellomycetaceae</taxon>
        <taxon>Emergomyces</taxon>
    </lineage>
</organism>
<evidence type="ECO:0000256" key="1">
    <source>
        <dbReference type="SAM" id="MobiDB-lite"/>
    </source>
</evidence>
<sequence length="140" mass="15262">MQNGQSQATEKDASAPAGGPQQTSTPAVVDVMKLRRNSSNKCKKLTRTPSSPPVNSPRKLTERGSPFKRPPVAMSPRSIQRAGSGKQIRKIRAVERRRRPRKHHLPPPPASHNLVAALSRTQNPNRALAALIETSHGAEM</sequence>
<dbReference type="EMBL" id="PDND01001106">
    <property type="protein sequence ID" value="PGH18352.1"/>
    <property type="molecule type" value="Genomic_DNA"/>
</dbReference>
<feature type="compositionally biased region" description="Basic residues" evidence="1">
    <location>
        <begin position="34"/>
        <end position="46"/>
    </location>
</feature>
<reference evidence="2 3" key="1">
    <citation type="submission" date="2017-10" db="EMBL/GenBank/DDBJ databases">
        <title>Comparative genomics in systemic dimorphic fungi from Ajellomycetaceae.</title>
        <authorList>
            <person name="Munoz J.F."/>
            <person name="Mcewen J.G."/>
            <person name="Clay O.K."/>
            <person name="Cuomo C.A."/>
        </authorList>
    </citation>
    <scope>NUCLEOTIDE SEQUENCE [LARGE SCALE GENOMIC DNA]</scope>
    <source>
        <strain evidence="2 3">UAMH4076</strain>
    </source>
</reference>
<proteinExistence type="predicted"/>
<protein>
    <submittedName>
        <fullName evidence="2">Uncharacterized protein</fullName>
    </submittedName>
</protein>
<name>A0A2B7YBV8_9EURO</name>
<comment type="caution">
    <text evidence="2">The sequence shown here is derived from an EMBL/GenBank/DDBJ whole genome shotgun (WGS) entry which is preliminary data.</text>
</comment>
<dbReference type="AlphaFoldDB" id="A0A2B7YBV8"/>
<keyword evidence="3" id="KW-1185">Reference proteome</keyword>
<accession>A0A2B7YBV8</accession>
<feature type="region of interest" description="Disordered" evidence="1">
    <location>
        <begin position="1"/>
        <end position="89"/>
    </location>
</feature>
<evidence type="ECO:0000313" key="3">
    <source>
        <dbReference type="Proteomes" id="UP000226031"/>
    </source>
</evidence>
<evidence type="ECO:0000313" key="2">
    <source>
        <dbReference type="EMBL" id="PGH18352.1"/>
    </source>
</evidence>
<gene>
    <name evidence="2" type="ORF">GX50_08997</name>
</gene>
<dbReference type="Proteomes" id="UP000226031">
    <property type="component" value="Unassembled WGS sequence"/>
</dbReference>